<evidence type="ECO:0000256" key="3">
    <source>
        <dbReference type="ARBA" id="ARBA00022692"/>
    </source>
</evidence>
<dbReference type="SFLD" id="SFLDG00002">
    <property type="entry name" value="C1.7:_P-type_atpase_like"/>
    <property type="match status" value="1"/>
</dbReference>
<evidence type="ECO:0000256" key="6">
    <source>
        <dbReference type="ARBA" id="ARBA00022840"/>
    </source>
</evidence>
<dbReference type="FunFam" id="2.70.150.10:FF:000016">
    <property type="entry name" value="Calcium-transporting P-type ATPase putative"/>
    <property type="match status" value="1"/>
</dbReference>
<evidence type="ECO:0000313" key="13">
    <source>
        <dbReference type="EMBL" id="MBI5252742.1"/>
    </source>
</evidence>
<dbReference type="Pfam" id="PF00122">
    <property type="entry name" value="E1-E2_ATPase"/>
    <property type="match status" value="1"/>
</dbReference>
<evidence type="ECO:0000256" key="10">
    <source>
        <dbReference type="ARBA" id="ARBA00023136"/>
    </source>
</evidence>
<evidence type="ECO:0000256" key="8">
    <source>
        <dbReference type="ARBA" id="ARBA00022967"/>
    </source>
</evidence>
<dbReference type="GO" id="GO:0015662">
    <property type="term" value="F:P-type ion transporter activity"/>
    <property type="evidence" value="ECO:0007669"/>
    <property type="project" value="UniProtKB-ARBA"/>
</dbReference>
<evidence type="ECO:0000256" key="4">
    <source>
        <dbReference type="ARBA" id="ARBA00022723"/>
    </source>
</evidence>
<dbReference type="Pfam" id="PF00690">
    <property type="entry name" value="Cation_ATPase_N"/>
    <property type="match status" value="1"/>
</dbReference>
<dbReference type="InterPro" id="IPR023299">
    <property type="entry name" value="ATPase_P-typ_cyto_dom_N"/>
</dbReference>
<evidence type="ECO:0000256" key="11">
    <source>
        <dbReference type="SAM" id="Phobius"/>
    </source>
</evidence>
<dbReference type="SUPFAM" id="SSF81660">
    <property type="entry name" value="Metal cation-transporting ATPase, ATP-binding domain N"/>
    <property type="match status" value="1"/>
</dbReference>
<dbReference type="InterPro" id="IPR059000">
    <property type="entry name" value="ATPase_P-type_domA"/>
</dbReference>
<dbReference type="PANTHER" id="PTHR42861">
    <property type="entry name" value="CALCIUM-TRANSPORTING ATPASE"/>
    <property type="match status" value="1"/>
</dbReference>
<keyword evidence="2" id="KW-1003">Cell membrane</keyword>
<dbReference type="GO" id="GO:0046873">
    <property type="term" value="F:metal ion transmembrane transporter activity"/>
    <property type="evidence" value="ECO:0007669"/>
    <property type="project" value="UniProtKB-ARBA"/>
</dbReference>
<dbReference type="InterPro" id="IPR004014">
    <property type="entry name" value="ATPase_P-typ_cation-transptr_N"/>
</dbReference>
<dbReference type="EMBL" id="JACRDE010000646">
    <property type="protein sequence ID" value="MBI5252742.1"/>
    <property type="molecule type" value="Genomic_DNA"/>
</dbReference>
<dbReference type="SFLD" id="SFLDS00003">
    <property type="entry name" value="Haloacid_Dehalogenase"/>
    <property type="match status" value="1"/>
</dbReference>
<reference evidence="13" key="1">
    <citation type="submission" date="2020-07" db="EMBL/GenBank/DDBJ databases">
        <title>Huge and variable diversity of episymbiotic CPR bacteria and DPANN archaea in groundwater ecosystems.</title>
        <authorList>
            <person name="He C.Y."/>
            <person name="Keren R."/>
            <person name="Whittaker M."/>
            <person name="Farag I.F."/>
            <person name="Doudna J."/>
            <person name="Cate J.H.D."/>
            <person name="Banfield J.F."/>
        </authorList>
    </citation>
    <scope>NUCLEOTIDE SEQUENCE</scope>
    <source>
        <strain evidence="13">NC_groundwater_1664_Pr3_B-0.1um_52_9</strain>
    </source>
</reference>
<feature type="transmembrane region" description="Helical" evidence="11">
    <location>
        <begin position="298"/>
        <end position="331"/>
    </location>
</feature>
<keyword evidence="10 11" id="KW-0472">Membrane</keyword>
<feature type="domain" description="Cation-transporting P-type ATPase N-terminal" evidence="12">
    <location>
        <begin position="16"/>
        <end position="90"/>
    </location>
</feature>
<dbReference type="SFLD" id="SFLDF00027">
    <property type="entry name" value="p-type_atpase"/>
    <property type="match status" value="1"/>
</dbReference>
<dbReference type="GO" id="GO:0005886">
    <property type="term" value="C:plasma membrane"/>
    <property type="evidence" value="ECO:0007669"/>
    <property type="project" value="UniProtKB-SubCell"/>
</dbReference>
<dbReference type="Gene3D" id="3.40.50.1000">
    <property type="entry name" value="HAD superfamily/HAD-like"/>
    <property type="match status" value="1"/>
</dbReference>
<feature type="transmembrane region" description="Helical" evidence="11">
    <location>
        <begin position="915"/>
        <end position="938"/>
    </location>
</feature>
<feature type="transmembrane region" description="Helical" evidence="11">
    <location>
        <begin position="259"/>
        <end position="278"/>
    </location>
</feature>
<dbReference type="GO" id="GO:0046872">
    <property type="term" value="F:metal ion binding"/>
    <property type="evidence" value="ECO:0007669"/>
    <property type="project" value="UniProtKB-KW"/>
</dbReference>
<dbReference type="GO" id="GO:0005524">
    <property type="term" value="F:ATP binding"/>
    <property type="evidence" value="ECO:0007669"/>
    <property type="project" value="UniProtKB-KW"/>
</dbReference>
<keyword evidence="7" id="KW-0460">Magnesium</keyword>
<proteinExistence type="predicted"/>
<dbReference type="PROSITE" id="PS00154">
    <property type="entry name" value="ATPASE_E1_E2"/>
    <property type="match status" value="1"/>
</dbReference>
<dbReference type="Pfam" id="PF13246">
    <property type="entry name" value="Cation_ATPase"/>
    <property type="match status" value="1"/>
</dbReference>
<dbReference type="GO" id="GO:0016887">
    <property type="term" value="F:ATP hydrolysis activity"/>
    <property type="evidence" value="ECO:0007669"/>
    <property type="project" value="InterPro"/>
</dbReference>
<evidence type="ECO:0000256" key="7">
    <source>
        <dbReference type="ARBA" id="ARBA00022842"/>
    </source>
</evidence>
<dbReference type="Proteomes" id="UP000807825">
    <property type="component" value="Unassembled WGS sequence"/>
</dbReference>
<name>A0A9D6VC84_9BACT</name>
<dbReference type="InterPro" id="IPR044492">
    <property type="entry name" value="P_typ_ATPase_HD_dom"/>
</dbReference>
<dbReference type="InterPro" id="IPR008250">
    <property type="entry name" value="ATPase_P-typ_transduc_dom_A_sf"/>
</dbReference>
<keyword evidence="4" id="KW-0479">Metal-binding</keyword>
<dbReference type="Pfam" id="PF00689">
    <property type="entry name" value="Cation_ATPase_C"/>
    <property type="match status" value="1"/>
</dbReference>
<dbReference type="Gene3D" id="1.20.1110.10">
    <property type="entry name" value="Calcium-transporting ATPase, transmembrane domain"/>
    <property type="match status" value="1"/>
</dbReference>
<keyword evidence="9 11" id="KW-1133">Transmembrane helix</keyword>
<dbReference type="InterPro" id="IPR001757">
    <property type="entry name" value="P_typ_ATPase"/>
</dbReference>
<dbReference type="FunFam" id="1.20.1110.10:FF:000065">
    <property type="entry name" value="Sarcoplasmic/endoplasmic reticulum calcium ATPase 1"/>
    <property type="match status" value="1"/>
</dbReference>
<feature type="transmembrane region" description="Helical" evidence="11">
    <location>
        <begin position="94"/>
        <end position="110"/>
    </location>
</feature>
<comment type="caution">
    <text evidence="13">The sequence shown here is derived from an EMBL/GenBank/DDBJ whole genome shotgun (WGS) entry which is preliminary data.</text>
</comment>
<dbReference type="PRINTS" id="PR00119">
    <property type="entry name" value="CATATPASE"/>
</dbReference>
<dbReference type="InterPro" id="IPR023214">
    <property type="entry name" value="HAD_sf"/>
</dbReference>
<gene>
    <name evidence="13" type="ORF">HY912_24870</name>
</gene>
<dbReference type="FunFam" id="3.40.50.1000:FF:000001">
    <property type="entry name" value="Phospholipid-transporting ATPase IC"/>
    <property type="match status" value="1"/>
</dbReference>
<dbReference type="NCBIfam" id="TIGR01494">
    <property type="entry name" value="ATPase_P-type"/>
    <property type="match status" value="3"/>
</dbReference>
<comment type="subcellular location">
    <subcellularLocation>
        <location evidence="1">Cell membrane</location>
        <topology evidence="1">Multi-pass membrane protein</topology>
    </subcellularLocation>
</comment>
<evidence type="ECO:0000259" key="12">
    <source>
        <dbReference type="SMART" id="SM00831"/>
    </source>
</evidence>
<protein>
    <submittedName>
        <fullName evidence="13">Cation-translocating P-type ATPase</fullName>
    </submittedName>
</protein>
<evidence type="ECO:0000256" key="5">
    <source>
        <dbReference type="ARBA" id="ARBA00022741"/>
    </source>
</evidence>
<dbReference type="SUPFAM" id="SSF56784">
    <property type="entry name" value="HAD-like"/>
    <property type="match status" value="1"/>
</dbReference>
<dbReference type="GO" id="GO:0098662">
    <property type="term" value="P:inorganic cation transmembrane transport"/>
    <property type="evidence" value="ECO:0007669"/>
    <property type="project" value="UniProtKB-ARBA"/>
</dbReference>
<dbReference type="InterPro" id="IPR006068">
    <property type="entry name" value="ATPase_P-typ_cation-transptr_C"/>
</dbReference>
<feature type="transmembrane region" description="Helical" evidence="11">
    <location>
        <begin position="950"/>
        <end position="971"/>
    </location>
</feature>
<dbReference type="InterPro" id="IPR023298">
    <property type="entry name" value="ATPase_P-typ_TM_dom_sf"/>
</dbReference>
<keyword evidence="8" id="KW-1278">Translocase</keyword>
<dbReference type="SUPFAM" id="SSF81665">
    <property type="entry name" value="Calcium ATPase, transmembrane domain M"/>
    <property type="match status" value="1"/>
</dbReference>
<sequence>MSSTGPKLHTILASEAWHSHSAEAVAEKLSAHLERGLTPEAVEKRLAEVGPNELREAPRPPFWKLVLQQFESFVVMMLVVASVISALLGDYVEAAAIMAIVLLNAIIGVIQESKAEEALAALKKMAAPNASVIRGGSRTTIPSRELVPGDIVVLEAGNYVPADVRLVESVNLRIEEAALTGESVPVEKKAQVNLEADIPLGDRLNTAFMGTLITYGRGRAIVVATGMHTQMGLIAEMLQTLEAEPTPLQQRLDQLGRQLGYACLVICALVFFVAVFNQTNLGLITAPDGGFLAYLSQYSSLLTGLFIIAVSLAIAAVPEGLPAVVTITLALGMREMVGRHALIRRLAAVETLGSASVICSDKTGTLTQNQMTAVRLWVDDHAFNVSGEGYAPRGDFALNGQPVDLTKYPGVLTTLWAGVLASDAYLEFSGTSEEMETYRVVGDPTEGALIVAAAKAGAHKPKLERAYPRVCEIPFDSERKCMSTVLDVVAPKQSDPGPFHDDSGGSGKLYVTMCKGAPDVIMQLCTHYQRIDDEPALLTEDMRLRMASANEGMAREALRVLAVSYRVTDTPPDDITPSAVEHSLVFLGLFGIIDPARPEVLPAIENARGAGIRTIMITGDYPDTAAAIGRSIGLLTPGRQVMAGAALDKLDGAGLIAALETTDVFARVNPEHKMRIVDGLKQRGEVVAMTGDGVNDAPALKRADIGVAMGITGTDVAKETADMVLTDDNYVSIVAAVEQGRIIYANIRKFVFFLLSSNVAEIMIIFLPTLFGLPTPLTAIQLLWLNLVTDGAPALALAKEKGDPDVMDQPPRPKTEPIIHGPMRLGILIQTITQTGATLGAFVLGLIWHLQATNALPADVSPLLFVFKYNWTGVDVQTAETMAFVTLSMCELIRSFTVRSERLSIFQIGPFSNPYLVWAVLLSVVLLGVTVFVPYLHPVFNTHALSLNEWLVVLGLALIPAVTEEFTKLYFRMKA</sequence>
<evidence type="ECO:0000313" key="14">
    <source>
        <dbReference type="Proteomes" id="UP000807825"/>
    </source>
</evidence>
<dbReference type="InterPro" id="IPR018303">
    <property type="entry name" value="ATPase_P-typ_P_site"/>
</dbReference>
<dbReference type="InterPro" id="IPR036412">
    <property type="entry name" value="HAD-like_sf"/>
</dbReference>
<evidence type="ECO:0000256" key="9">
    <source>
        <dbReference type="ARBA" id="ARBA00022989"/>
    </source>
</evidence>
<dbReference type="AlphaFoldDB" id="A0A9D6VC84"/>
<organism evidence="13 14">
    <name type="scientific">Desulfomonile tiedjei</name>
    <dbReference type="NCBI Taxonomy" id="2358"/>
    <lineage>
        <taxon>Bacteria</taxon>
        <taxon>Pseudomonadati</taxon>
        <taxon>Thermodesulfobacteriota</taxon>
        <taxon>Desulfomonilia</taxon>
        <taxon>Desulfomonilales</taxon>
        <taxon>Desulfomonilaceae</taxon>
        <taxon>Desulfomonile</taxon>
    </lineage>
</organism>
<dbReference type="SUPFAM" id="SSF81653">
    <property type="entry name" value="Calcium ATPase, transduction domain A"/>
    <property type="match status" value="1"/>
</dbReference>
<keyword evidence="6" id="KW-0067">ATP-binding</keyword>
<accession>A0A9D6VC84</accession>
<dbReference type="Gene3D" id="2.70.150.10">
    <property type="entry name" value="Calcium-transporting ATPase, cytoplasmic transduction domain A"/>
    <property type="match status" value="1"/>
</dbReference>
<feature type="transmembrane region" description="Helical" evidence="11">
    <location>
        <begin position="750"/>
        <end position="773"/>
    </location>
</feature>
<keyword evidence="5" id="KW-0547">Nucleotide-binding</keyword>
<evidence type="ECO:0000256" key="2">
    <source>
        <dbReference type="ARBA" id="ARBA00022475"/>
    </source>
</evidence>
<evidence type="ECO:0000256" key="1">
    <source>
        <dbReference type="ARBA" id="ARBA00004651"/>
    </source>
</evidence>
<dbReference type="SMART" id="SM00831">
    <property type="entry name" value="Cation_ATPase_N"/>
    <property type="match status" value="1"/>
</dbReference>
<dbReference type="Gene3D" id="3.40.1110.10">
    <property type="entry name" value="Calcium-transporting ATPase, cytoplasmic domain N"/>
    <property type="match status" value="1"/>
</dbReference>
<dbReference type="GO" id="GO:0019829">
    <property type="term" value="F:ATPase-coupled monoatomic cation transmembrane transporter activity"/>
    <property type="evidence" value="ECO:0007669"/>
    <property type="project" value="UniProtKB-ARBA"/>
</dbReference>
<dbReference type="PRINTS" id="PR00120">
    <property type="entry name" value="HATPASE"/>
</dbReference>
<keyword evidence="3 11" id="KW-0812">Transmembrane</keyword>
<feature type="transmembrane region" description="Helical" evidence="11">
    <location>
        <begin position="65"/>
        <end position="88"/>
    </location>
</feature>